<accession>A0A6M3VXG3</accession>
<organismHost>
    <name type="scientific">Saccharolobus solfataricus</name>
    <name type="common">Sulfolobus solfataricus</name>
    <dbReference type="NCBI Taxonomy" id="2287"/>
</organismHost>
<evidence type="ECO:0000313" key="2">
    <source>
        <dbReference type="Proteomes" id="UP000503449"/>
    </source>
</evidence>
<dbReference type="Proteomes" id="UP000503449">
    <property type="component" value="Segment"/>
</dbReference>
<reference evidence="1 2" key="1">
    <citation type="journal article" date="2020" name="ISME J.">
        <title>New virus isolates from Italian hydrothermal environments underscore the biogeographic pattern in archaeal virus communities.</title>
        <authorList>
            <person name="Baquero D.P."/>
            <person name="Contursi P."/>
            <person name="Piochi M."/>
            <person name="Bartolucci S."/>
            <person name="Liu Y."/>
            <person name="Cvirkaite-Krupovic V."/>
            <person name="Prangishvili D."/>
            <person name="Krupovic M."/>
        </authorList>
    </citation>
    <scope>NUCLEOTIDE SEQUENCE [LARGE SCALE GENOMIC DNA]</scope>
    <source>
        <strain evidence="1">149</strain>
    </source>
</reference>
<dbReference type="EMBL" id="MN876841">
    <property type="protein sequence ID" value="QJF12307.1"/>
    <property type="molecule type" value="Genomic_DNA"/>
</dbReference>
<proteinExistence type="predicted"/>
<organism evidence="1 2">
    <name type="scientific">Saccharolobus solfataricus rod-shaped virus 1</name>
    <name type="common">SSRV1</name>
    <dbReference type="NCBI Taxonomy" id="2730619"/>
    <lineage>
        <taxon>Viruses</taxon>
        <taxon>Adnaviria</taxon>
        <taxon>Zilligvirae</taxon>
        <taxon>Taleaviricota</taxon>
        <taxon>Tokiviricetes</taxon>
        <taxon>Ligamenvirales</taxon>
        <taxon>Rudiviridae</taxon>
        <taxon>Hoswirudivirus</taxon>
        <taxon>Hoswirudivirus saccharolobi</taxon>
        <taxon>Hoswirudivirus SSRV1</taxon>
    </lineage>
</organism>
<name>A0A6M3VXG3_SSRV1</name>
<sequence length="74" mass="8559">MKVLKFKDEKEYKEWLKSQSGYVQEKAERFSRKYPGVLPIIIVIDVDTCHSCSDGSCHLFFPPWLEPILGQIVG</sequence>
<gene>
    <name evidence="1" type="ORF">SSRV1_gp31</name>
</gene>
<keyword evidence="2" id="KW-1185">Reference proteome</keyword>
<protein>
    <submittedName>
        <fullName evidence="1">Uncharacterized protein</fullName>
    </submittedName>
</protein>
<evidence type="ECO:0000313" key="1">
    <source>
        <dbReference type="EMBL" id="QJF12307.1"/>
    </source>
</evidence>